<sequence>MSKQPLSPTVPVLPTMYAQLKEKIIDGSISLQETTELYKEFGKISPAQARAEAIEAMSKDLHTKEISGKNFHSFASKLVEVEKQIVTEAHPIKETDSPEKRQAGMKKRCAEYMRNTSLAKNVMLYECTKNGFAKDVSESLVKGDKEGAKQKLAGLKIPDYLQEHYSSITQFYKENGNEKGAMTNLVFHSVITSASHYGKASIDPKSAEYLDFVKSLDVVSKSVYSTKIPGSYNSLGAQIPGYTLEATSAQQVEVSAKPIETAVPQVKEPVAKKVSPVVEEKSKPTFMEKVASAIGTFVDKVKELVGLKEKSVSPVTQNLQSSITTSIAPKDPKLQSIVPEKTVTKAIDTPVTRPRSNVVVERATSLRKGLESGGSQASRTTTPLPKQVKGKSNDSPTRH</sequence>
<evidence type="ECO:0008006" key="4">
    <source>
        <dbReference type="Google" id="ProtNLM"/>
    </source>
</evidence>
<evidence type="ECO:0000256" key="1">
    <source>
        <dbReference type="SAM" id="MobiDB-lite"/>
    </source>
</evidence>
<feature type="region of interest" description="Disordered" evidence="1">
    <location>
        <begin position="353"/>
        <end position="399"/>
    </location>
</feature>
<protein>
    <recommendedName>
        <fullName evidence="4">Substrate of the Dot/Icm secretion system</fullName>
    </recommendedName>
</protein>
<dbReference type="EMBL" id="JARJFB010000007">
    <property type="protein sequence ID" value="MEA0970245.1"/>
    <property type="molecule type" value="Genomic_DNA"/>
</dbReference>
<name>A0ABU5NAN7_9RICK</name>
<feature type="compositionally biased region" description="Polar residues" evidence="1">
    <location>
        <begin position="373"/>
        <end position="384"/>
    </location>
</feature>
<comment type="caution">
    <text evidence="2">The sequence shown here is derived from an EMBL/GenBank/DDBJ whole genome shotgun (WGS) entry which is preliminary data.</text>
</comment>
<reference evidence="2 3" key="1">
    <citation type="submission" date="2023-03" db="EMBL/GenBank/DDBJ databases">
        <title>Host association and intracellularity evolved multiple times independently in the Rickettsiales.</title>
        <authorList>
            <person name="Castelli M."/>
            <person name="Nardi T."/>
            <person name="Gammuto L."/>
            <person name="Bellinzona G."/>
            <person name="Sabaneyeva E."/>
            <person name="Potekhin A."/>
            <person name="Serra V."/>
            <person name="Petroni G."/>
            <person name="Sassera D."/>
        </authorList>
    </citation>
    <scope>NUCLEOTIDE SEQUENCE [LARGE SCALE GENOMIC DNA]</scope>
    <source>
        <strain evidence="2 3">Sr 2-6</strain>
    </source>
</reference>
<dbReference type="RefSeq" id="WP_322776148.1">
    <property type="nucleotide sequence ID" value="NZ_JARJFB010000007.1"/>
</dbReference>
<keyword evidence="3" id="KW-1185">Reference proteome</keyword>
<evidence type="ECO:0000313" key="3">
    <source>
        <dbReference type="Proteomes" id="UP001291687"/>
    </source>
</evidence>
<dbReference type="Proteomes" id="UP001291687">
    <property type="component" value="Unassembled WGS sequence"/>
</dbReference>
<gene>
    <name evidence="2" type="ORF">Megvenef_00200</name>
</gene>
<accession>A0ABU5NAN7</accession>
<organism evidence="2 3">
    <name type="scientific">Candidatus Megaera venefica</name>
    <dbReference type="NCBI Taxonomy" id="2055910"/>
    <lineage>
        <taxon>Bacteria</taxon>
        <taxon>Pseudomonadati</taxon>
        <taxon>Pseudomonadota</taxon>
        <taxon>Alphaproteobacteria</taxon>
        <taxon>Rickettsiales</taxon>
        <taxon>Rickettsiaceae</taxon>
        <taxon>Candidatus Megaera</taxon>
    </lineage>
</organism>
<proteinExistence type="predicted"/>
<evidence type="ECO:0000313" key="2">
    <source>
        <dbReference type="EMBL" id="MEA0970245.1"/>
    </source>
</evidence>